<dbReference type="AlphaFoldDB" id="U3AB30"/>
<dbReference type="Proteomes" id="UP000016566">
    <property type="component" value="Unassembled WGS sequence"/>
</dbReference>
<evidence type="ECO:0000256" key="1">
    <source>
        <dbReference type="SAM" id="MobiDB-lite"/>
    </source>
</evidence>
<accession>U3AB30</accession>
<evidence type="ECO:0000313" key="2">
    <source>
        <dbReference type="EMBL" id="GAD54864.1"/>
    </source>
</evidence>
<protein>
    <submittedName>
        <fullName evidence="2">Uncharacterized protein</fullName>
    </submittedName>
</protein>
<keyword evidence="3" id="KW-1185">Reference proteome</keyword>
<proteinExistence type="predicted"/>
<comment type="caution">
    <text evidence="2">The sequence shown here is derived from an EMBL/GenBank/DDBJ whole genome shotgun (WGS) entry which is preliminary data.</text>
</comment>
<dbReference type="STRING" id="1337093.MBELCI_0916"/>
<organism evidence="2 3">
    <name type="scientific">Limimaricola cinnabarinus LL-001</name>
    <dbReference type="NCBI Taxonomy" id="1337093"/>
    <lineage>
        <taxon>Bacteria</taxon>
        <taxon>Pseudomonadati</taxon>
        <taxon>Pseudomonadota</taxon>
        <taxon>Alphaproteobacteria</taxon>
        <taxon>Rhodobacterales</taxon>
        <taxon>Paracoccaceae</taxon>
        <taxon>Limimaricola</taxon>
    </lineage>
</organism>
<dbReference type="EMBL" id="BATB01000007">
    <property type="protein sequence ID" value="GAD54864.1"/>
    <property type="molecule type" value="Genomic_DNA"/>
</dbReference>
<name>U3AB30_9RHOB</name>
<feature type="region of interest" description="Disordered" evidence="1">
    <location>
        <begin position="1"/>
        <end position="42"/>
    </location>
</feature>
<sequence>MKAADKERDMPSNIPSEDAPSQPRQGAQQPPSKPIFRDFAAI</sequence>
<reference evidence="2" key="1">
    <citation type="journal article" date="2013" name="Genome Announc.">
        <title>Draft Genome Sequence of Loktanella cinnabarina LL-001T, Isolated from Deep-Sea Floor Sediment.</title>
        <authorList>
            <person name="Nishi S."/>
            <person name="Tsubouchi T."/>
            <person name="Takaki Y."/>
            <person name="Koyanagi R."/>
            <person name="Satoh N."/>
            <person name="Maruyama T."/>
            <person name="Hatada Y."/>
        </authorList>
    </citation>
    <scope>NUCLEOTIDE SEQUENCE [LARGE SCALE GENOMIC DNA]</scope>
    <source>
        <strain evidence="2">LL-001</strain>
    </source>
</reference>
<gene>
    <name evidence="2" type="ORF">MBELCI_0916</name>
</gene>
<feature type="compositionally biased region" description="Basic and acidic residues" evidence="1">
    <location>
        <begin position="1"/>
        <end position="10"/>
    </location>
</feature>
<evidence type="ECO:0000313" key="3">
    <source>
        <dbReference type="Proteomes" id="UP000016566"/>
    </source>
</evidence>